<dbReference type="CDD" id="cd03454">
    <property type="entry name" value="YdeM"/>
    <property type="match status" value="1"/>
</dbReference>
<dbReference type="EMBL" id="JAAAMJ010000001">
    <property type="protein sequence ID" value="NDV85643.1"/>
    <property type="molecule type" value="Genomic_DNA"/>
</dbReference>
<evidence type="ECO:0000313" key="2">
    <source>
        <dbReference type="EMBL" id="NDV85643.1"/>
    </source>
</evidence>
<dbReference type="InterPro" id="IPR002539">
    <property type="entry name" value="MaoC-like_dom"/>
</dbReference>
<dbReference type="RefSeq" id="WP_163042353.1">
    <property type="nucleotide sequence ID" value="NZ_JAAAMJ010000001.1"/>
</dbReference>
<organism evidence="2 3">
    <name type="scientific">Aurantimonas aggregata</name>
    <dbReference type="NCBI Taxonomy" id="2047720"/>
    <lineage>
        <taxon>Bacteria</taxon>
        <taxon>Pseudomonadati</taxon>
        <taxon>Pseudomonadota</taxon>
        <taxon>Alphaproteobacteria</taxon>
        <taxon>Hyphomicrobiales</taxon>
        <taxon>Aurantimonadaceae</taxon>
        <taxon>Aurantimonas</taxon>
    </lineage>
</organism>
<keyword evidence="3" id="KW-1185">Reference proteome</keyword>
<dbReference type="AlphaFoldDB" id="A0A6L9MCU8"/>
<gene>
    <name evidence="2" type="ORF">GTW51_02905</name>
</gene>
<reference evidence="2 3" key="1">
    <citation type="submission" date="2020-01" db="EMBL/GenBank/DDBJ databases">
        <title>Genomes of bacteria type strains.</title>
        <authorList>
            <person name="Chen J."/>
            <person name="Zhu S."/>
            <person name="Chen J."/>
        </authorList>
    </citation>
    <scope>NUCLEOTIDE SEQUENCE [LARGE SCALE GENOMIC DNA]</scope>
    <source>
        <strain evidence="2 3">KCTC 52919</strain>
    </source>
</reference>
<dbReference type="SUPFAM" id="SSF54637">
    <property type="entry name" value="Thioesterase/thiol ester dehydrase-isomerase"/>
    <property type="match status" value="1"/>
</dbReference>
<proteinExistence type="predicted"/>
<dbReference type="PANTHER" id="PTHR43664">
    <property type="entry name" value="MONOAMINE OXIDASE-RELATED"/>
    <property type="match status" value="1"/>
</dbReference>
<dbReference type="InterPro" id="IPR029069">
    <property type="entry name" value="HotDog_dom_sf"/>
</dbReference>
<dbReference type="Proteomes" id="UP000476332">
    <property type="component" value="Unassembled WGS sequence"/>
</dbReference>
<dbReference type="Gene3D" id="3.10.129.10">
    <property type="entry name" value="Hotdog Thioesterase"/>
    <property type="match status" value="1"/>
</dbReference>
<accession>A0A6L9MCU8</accession>
<dbReference type="PANTHER" id="PTHR43664:SF1">
    <property type="entry name" value="BETA-METHYLMALYL-COA DEHYDRATASE"/>
    <property type="match status" value="1"/>
</dbReference>
<comment type="caution">
    <text evidence="2">The sequence shown here is derived from an EMBL/GenBank/DDBJ whole genome shotgun (WGS) entry which is preliminary data.</text>
</comment>
<sequence length="150" mass="16561">MRTYEDFTEGLELPLGPYAVTLEEVLEFAREFDPQPFHLDEEAARDSLLGGLSASGWHSCAMMMRMMADGYVLDSSSQGSPGVDYVKWLRPVRPGDVLTGTARVESRRLSAKRPALGLAKIVTVLRNQRDEAVLESEYTLLLLTRAGVAA</sequence>
<name>A0A6L9MCU8_9HYPH</name>
<evidence type="ECO:0000313" key="3">
    <source>
        <dbReference type="Proteomes" id="UP000476332"/>
    </source>
</evidence>
<feature type="domain" description="MaoC-like" evidence="1">
    <location>
        <begin position="17"/>
        <end position="111"/>
    </location>
</feature>
<protein>
    <submittedName>
        <fullName evidence="2">Enoyl-CoA hydratase</fullName>
    </submittedName>
</protein>
<dbReference type="Pfam" id="PF01575">
    <property type="entry name" value="MaoC_dehydratas"/>
    <property type="match status" value="1"/>
</dbReference>
<evidence type="ECO:0000259" key="1">
    <source>
        <dbReference type="Pfam" id="PF01575"/>
    </source>
</evidence>
<dbReference type="InterPro" id="IPR052342">
    <property type="entry name" value="MCH/BMMD"/>
</dbReference>